<feature type="compositionally biased region" description="Pro residues" evidence="5">
    <location>
        <begin position="452"/>
        <end position="468"/>
    </location>
</feature>
<accession>A0A0G4EVX5</accession>
<evidence type="ECO:0000256" key="6">
    <source>
        <dbReference type="SAM" id="Phobius"/>
    </source>
</evidence>
<dbReference type="GO" id="GO:0016020">
    <property type="term" value="C:membrane"/>
    <property type="evidence" value="ECO:0007669"/>
    <property type="project" value="UniProtKB-SubCell"/>
</dbReference>
<evidence type="ECO:0000256" key="1">
    <source>
        <dbReference type="ARBA" id="ARBA00004370"/>
    </source>
</evidence>
<protein>
    <submittedName>
        <fullName evidence="8">Uncharacterized protein</fullName>
    </submittedName>
</protein>
<dbReference type="VEuPathDB" id="CryptoDB:Vbra_13555"/>
<feature type="region of interest" description="Disordered" evidence="5">
    <location>
        <begin position="281"/>
        <end position="331"/>
    </location>
</feature>
<feature type="compositionally biased region" description="Basic residues" evidence="5">
    <location>
        <begin position="401"/>
        <end position="412"/>
    </location>
</feature>
<name>A0A0G4EVX5_VITBC</name>
<dbReference type="PANTHER" id="PTHR31395:SF23">
    <property type="entry name" value="GEO05642P1"/>
    <property type="match status" value="1"/>
</dbReference>
<feature type="region of interest" description="Disordered" evidence="5">
    <location>
        <begin position="144"/>
        <end position="190"/>
    </location>
</feature>
<feature type="region of interest" description="Disordered" evidence="5">
    <location>
        <begin position="399"/>
        <end position="504"/>
    </location>
</feature>
<keyword evidence="3 6" id="KW-1133">Transmembrane helix</keyword>
<keyword evidence="2 6" id="KW-0812">Transmembrane</keyword>
<proteinExistence type="predicted"/>
<evidence type="ECO:0000256" key="5">
    <source>
        <dbReference type="SAM" id="MobiDB-lite"/>
    </source>
</evidence>
<evidence type="ECO:0000256" key="2">
    <source>
        <dbReference type="ARBA" id="ARBA00022692"/>
    </source>
</evidence>
<evidence type="ECO:0000256" key="7">
    <source>
        <dbReference type="SAM" id="SignalP"/>
    </source>
</evidence>
<feature type="compositionally biased region" description="Pro residues" evidence="5">
    <location>
        <begin position="432"/>
        <end position="442"/>
    </location>
</feature>
<evidence type="ECO:0000256" key="4">
    <source>
        <dbReference type="ARBA" id="ARBA00023136"/>
    </source>
</evidence>
<feature type="transmembrane region" description="Helical" evidence="6">
    <location>
        <begin position="361"/>
        <end position="383"/>
    </location>
</feature>
<feature type="compositionally biased region" description="Acidic residues" evidence="5">
    <location>
        <begin position="320"/>
        <end position="330"/>
    </location>
</feature>
<gene>
    <name evidence="8" type="ORF">Vbra_13555</name>
</gene>
<evidence type="ECO:0000313" key="8">
    <source>
        <dbReference type="EMBL" id="CEM02246.1"/>
    </source>
</evidence>
<comment type="subcellular location">
    <subcellularLocation>
        <location evidence="1">Membrane</location>
    </subcellularLocation>
</comment>
<dbReference type="EMBL" id="CDMY01000321">
    <property type="protein sequence ID" value="CEM02246.1"/>
    <property type="molecule type" value="Genomic_DNA"/>
</dbReference>
<feature type="signal peptide" evidence="7">
    <location>
        <begin position="1"/>
        <end position="23"/>
    </location>
</feature>
<reference evidence="8 9" key="1">
    <citation type="submission" date="2014-11" db="EMBL/GenBank/DDBJ databases">
        <authorList>
            <person name="Zhu J."/>
            <person name="Qi W."/>
            <person name="Song R."/>
        </authorList>
    </citation>
    <scope>NUCLEOTIDE SEQUENCE [LARGE SCALE GENOMIC DNA]</scope>
</reference>
<evidence type="ECO:0000313" key="9">
    <source>
        <dbReference type="Proteomes" id="UP000041254"/>
    </source>
</evidence>
<organism evidence="8 9">
    <name type="scientific">Vitrella brassicaformis (strain CCMP3155)</name>
    <dbReference type="NCBI Taxonomy" id="1169540"/>
    <lineage>
        <taxon>Eukaryota</taxon>
        <taxon>Sar</taxon>
        <taxon>Alveolata</taxon>
        <taxon>Colpodellida</taxon>
        <taxon>Vitrellaceae</taxon>
        <taxon>Vitrella</taxon>
    </lineage>
</organism>
<dbReference type="Proteomes" id="UP000041254">
    <property type="component" value="Unassembled WGS sequence"/>
</dbReference>
<sequence>MRLHLVRWETVLALAAWLAVVSAAPDASVKVLYTRGAAPGGQVLVTWNPFALFPNDFVSVRLISASNIDSFTSSRDGIASSAISSEKLTRNDGQFELKLPYSVREGSYVVAVSSPSRHGAYGASRKPSVSAAFEVHSSGFSHTPLTEAPYVPFRPGADYEERRERREREREKESEEGKKETTARPTMPEGSTIILTEPTSQLYVSAESVPVRWSTLPSYKGPIELEVWKARDPRRPGNGSDRVAFYHVANTGAMDLNMANTACEGYYYLVIRQGAHPRDEAKSRSFQLDTRGRWSNADRDPSSSCQIEPRLKQKRAQGADGEDGGYEEDDSASKWTDWFQFEWLKEWWGKLSRWQPSPTEVVYIVTGAVVAVALVTFLVMCCCSCCRSKRFTAYAENCHPNQRRSRRRRRSSTGRSTRQSSVATTASSSQPSPQPVPFPSPMLDPEHEPSPRARPTPLPLPSAPPPDTPLAAIHDAQAMAAYHSASPPPSSPSVYEAEPEDPDVETCRVAVRGHNGGGGGPRAVMI</sequence>
<feature type="compositionally biased region" description="Low complexity" evidence="5">
    <location>
        <begin position="413"/>
        <end position="431"/>
    </location>
</feature>
<keyword evidence="7" id="KW-0732">Signal</keyword>
<dbReference type="InParanoid" id="A0A0G4EVX5"/>
<feature type="chain" id="PRO_5005188374" evidence="7">
    <location>
        <begin position="24"/>
        <end position="526"/>
    </location>
</feature>
<dbReference type="InterPro" id="IPR026910">
    <property type="entry name" value="Shisa"/>
</dbReference>
<keyword evidence="9" id="KW-1185">Reference proteome</keyword>
<feature type="compositionally biased region" description="Basic and acidic residues" evidence="5">
    <location>
        <begin position="157"/>
        <end position="182"/>
    </location>
</feature>
<dbReference type="AlphaFoldDB" id="A0A0G4EVX5"/>
<keyword evidence="4 6" id="KW-0472">Membrane</keyword>
<dbReference type="PANTHER" id="PTHR31395">
    <property type="entry name" value="SHISA"/>
    <property type="match status" value="1"/>
</dbReference>
<evidence type="ECO:0000256" key="3">
    <source>
        <dbReference type="ARBA" id="ARBA00022989"/>
    </source>
</evidence>
<feature type="compositionally biased region" description="Basic and acidic residues" evidence="5">
    <location>
        <begin position="290"/>
        <end position="301"/>
    </location>
</feature>